<protein>
    <submittedName>
        <fullName evidence="6">Outer membrane protein assembly factor BamD</fullName>
    </submittedName>
</protein>
<keyword evidence="1" id="KW-0732">Signal</keyword>
<organism evidence="6 7">
    <name type="scientific">Riemerella columbipharyngis</name>
    <dbReference type="NCBI Taxonomy" id="1071918"/>
    <lineage>
        <taxon>Bacteria</taxon>
        <taxon>Pseudomonadati</taxon>
        <taxon>Bacteroidota</taxon>
        <taxon>Flavobacteriia</taxon>
        <taxon>Flavobacteriales</taxon>
        <taxon>Weeksellaceae</taxon>
        <taxon>Riemerella</taxon>
    </lineage>
</organism>
<dbReference type="OrthoDB" id="9770761at2"/>
<dbReference type="Pfam" id="PF13525">
    <property type="entry name" value="YfiO"/>
    <property type="match status" value="1"/>
</dbReference>
<gene>
    <name evidence="6" type="ORF">SAMN05421544_10437</name>
</gene>
<keyword evidence="3" id="KW-0998">Cell outer membrane</keyword>
<dbReference type="RefSeq" id="WP_092736089.1">
    <property type="nucleotide sequence ID" value="NZ_FNAS01000004.1"/>
</dbReference>
<evidence type="ECO:0000256" key="2">
    <source>
        <dbReference type="ARBA" id="ARBA00023136"/>
    </source>
</evidence>
<dbReference type="EMBL" id="FNAS01000004">
    <property type="protein sequence ID" value="SDE16259.1"/>
    <property type="molecule type" value="Genomic_DNA"/>
</dbReference>
<evidence type="ECO:0000256" key="3">
    <source>
        <dbReference type="ARBA" id="ARBA00023237"/>
    </source>
</evidence>
<keyword evidence="7" id="KW-1185">Reference proteome</keyword>
<feature type="region of interest" description="Disordered" evidence="4">
    <location>
        <begin position="276"/>
        <end position="296"/>
    </location>
</feature>
<sequence length="296" mass="34402">MKKYILCIGVALVAASCNKQFDDAMKSADKDLIIKVADDMYAKKKWKQVLSLYEHVQNLVSGSEEASDILFKSAYANYYDKQYRLAGHQFKQFAINDGLSDDPRREEAAYMSAICYYQGSLDYNLDQTSTRLAITELQNFLNTYPNSDRAKNIRNLIDELEYKLEYKAFQNAKQYYKMLEYKSAIINFNNMLDDFPATKLRSKAENYLLNAKAQLALNSKFDLKGDRLQDAIAYTKYVEKKYPDSNMSKDALALRDELNAAYEKYTKLKQQIDTDKADYDKKMKEKEEQKENKDNS</sequence>
<dbReference type="Proteomes" id="UP000198517">
    <property type="component" value="Unassembled WGS sequence"/>
</dbReference>
<dbReference type="NCBIfam" id="TIGR03302">
    <property type="entry name" value="OM_YfiO"/>
    <property type="match status" value="1"/>
</dbReference>
<evidence type="ECO:0000313" key="6">
    <source>
        <dbReference type="EMBL" id="SDE16259.1"/>
    </source>
</evidence>
<name>A0A1G7AN20_9FLAO</name>
<keyword evidence="2" id="KW-0472">Membrane</keyword>
<evidence type="ECO:0000313" key="7">
    <source>
        <dbReference type="Proteomes" id="UP000198517"/>
    </source>
</evidence>
<dbReference type="InterPro" id="IPR011990">
    <property type="entry name" value="TPR-like_helical_dom_sf"/>
</dbReference>
<feature type="domain" description="Outer membrane lipoprotein BamD-like" evidence="5">
    <location>
        <begin position="36"/>
        <end position="219"/>
    </location>
</feature>
<accession>A0A1G7AN20</accession>
<evidence type="ECO:0000256" key="4">
    <source>
        <dbReference type="SAM" id="MobiDB-lite"/>
    </source>
</evidence>
<dbReference type="InterPro" id="IPR039565">
    <property type="entry name" value="BamD-like"/>
</dbReference>
<dbReference type="InterPro" id="IPR017689">
    <property type="entry name" value="BamD"/>
</dbReference>
<dbReference type="Gene3D" id="1.25.40.10">
    <property type="entry name" value="Tetratricopeptide repeat domain"/>
    <property type="match status" value="1"/>
</dbReference>
<evidence type="ECO:0000259" key="5">
    <source>
        <dbReference type="Pfam" id="PF13525"/>
    </source>
</evidence>
<reference evidence="6 7" key="1">
    <citation type="submission" date="2016-10" db="EMBL/GenBank/DDBJ databases">
        <authorList>
            <person name="de Groot N.N."/>
        </authorList>
    </citation>
    <scope>NUCLEOTIDE SEQUENCE [LARGE SCALE GENOMIC DNA]</scope>
    <source>
        <strain evidence="6 7">DSM 24015</strain>
    </source>
</reference>
<proteinExistence type="predicted"/>
<evidence type="ECO:0000256" key="1">
    <source>
        <dbReference type="ARBA" id="ARBA00022729"/>
    </source>
</evidence>
<dbReference type="AlphaFoldDB" id="A0A1G7AN20"/>
<dbReference type="PROSITE" id="PS51257">
    <property type="entry name" value="PROKAR_LIPOPROTEIN"/>
    <property type="match status" value="1"/>
</dbReference>
<dbReference type="STRING" id="1071918.SAMN05421544_10437"/>